<feature type="chain" id="PRO_5008625112" description="GLPGLI family protein" evidence="1">
    <location>
        <begin position="21"/>
        <end position="295"/>
    </location>
</feature>
<sequence length="295" mass="33912">MRHLKILILLLLNLSLQAQNYCVNFTDFVNDFSDSKFPIELKKLLKESDADYLTAWNHLKRGGLDFETRTNPELLKKLRVDLDNTKYGLQEIFEADTEEILIWKQLKDDPFYNGELIKETTDPKLLKWKDREFFKAVTKKGDDFEIAMLNKVKARTGPEYEKLKELIPDIDQRKLVSQMQFCLPGFLPPCNAKGEFFIADQVWIKYDEFDEIENMIVVDAKLSEGTALTSGQTTAKNQAGKGSLAFKPQKAKTVDETTSLDLPDEINQGTLIEIKSFYKLFGDGNDTFKSVKKLN</sequence>
<accession>A0A1B9E275</accession>
<evidence type="ECO:0000313" key="2">
    <source>
        <dbReference type="EMBL" id="OCB76008.1"/>
    </source>
</evidence>
<gene>
    <name evidence="2" type="ORF">LPBF_07530</name>
</gene>
<keyword evidence="1" id="KW-0732">Signal</keyword>
<protein>
    <recommendedName>
        <fullName evidence="4">GLPGLI family protein</fullName>
    </recommendedName>
</protein>
<dbReference type="Proteomes" id="UP000093510">
    <property type="component" value="Unassembled WGS sequence"/>
</dbReference>
<evidence type="ECO:0008006" key="4">
    <source>
        <dbReference type="Google" id="ProtNLM"/>
    </source>
</evidence>
<proteinExistence type="predicted"/>
<comment type="caution">
    <text evidence="2">The sequence shown here is derived from an EMBL/GenBank/DDBJ whole genome shotgun (WGS) entry which is preliminary data.</text>
</comment>
<dbReference type="RefSeq" id="WP_066334585.1">
    <property type="nucleotide sequence ID" value="NZ_CP017688.1"/>
</dbReference>
<reference evidence="2 3" key="1">
    <citation type="submission" date="2016-03" db="EMBL/GenBank/DDBJ databases">
        <authorList>
            <person name="Ploux O."/>
        </authorList>
    </citation>
    <scope>NUCLEOTIDE SEQUENCE [LARGE SCALE GENOMIC DNA]</scope>
    <source>
        <strain evidence="2 3">LPB0076</strain>
    </source>
</reference>
<name>A0A1B9E275_9FLAO</name>
<evidence type="ECO:0000313" key="3">
    <source>
        <dbReference type="Proteomes" id="UP000093510"/>
    </source>
</evidence>
<organism evidence="2 3">
    <name type="scientific">Flavobacterium crassostreae</name>
    <dbReference type="NCBI Taxonomy" id="1763534"/>
    <lineage>
        <taxon>Bacteria</taxon>
        <taxon>Pseudomonadati</taxon>
        <taxon>Bacteroidota</taxon>
        <taxon>Flavobacteriia</taxon>
        <taxon>Flavobacteriales</taxon>
        <taxon>Flavobacteriaceae</taxon>
        <taxon>Flavobacterium</taxon>
    </lineage>
</organism>
<keyword evidence="3" id="KW-1185">Reference proteome</keyword>
<dbReference type="AlphaFoldDB" id="A0A1B9E275"/>
<evidence type="ECO:0000256" key="1">
    <source>
        <dbReference type="SAM" id="SignalP"/>
    </source>
</evidence>
<feature type="signal peptide" evidence="1">
    <location>
        <begin position="1"/>
        <end position="20"/>
    </location>
</feature>
<dbReference type="EMBL" id="LVEP01000025">
    <property type="protein sequence ID" value="OCB76008.1"/>
    <property type="molecule type" value="Genomic_DNA"/>
</dbReference>